<dbReference type="OrthoDB" id="2074980at2"/>
<dbReference type="AlphaFoldDB" id="A0A844FER6"/>
<comment type="caution">
    <text evidence="1">The sequence shown here is derived from an EMBL/GenBank/DDBJ whole genome shotgun (WGS) entry which is preliminary data.</text>
</comment>
<dbReference type="EMBL" id="VULR01000002">
    <property type="protein sequence ID" value="MSS42478.1"/>
    <property type="molecule type" value="Genomic_DNA"/>
</dbReference>
<organism evidence="1 2">
    <name type="scientific">Anaerosalibacter bizertensis</name>
    <dbReference type="NCBI Taxonomy" id="932217"/>
    <lineage>
        <taxon>Bacteria</taxon>
        <taxon>Bacillati</taxon>
        <taxon>Bacillota</taxon>
        <taxon>Tissierellia</taxon>
        <taxon>Tissierellales</taxon>
        <taxon>Sporanaerobacteraceae</taxon>
        <taxon>Anaerosalibacter</taxon>
    </lineage>
</organism>
<evidence type="ECO:0000313" key="2">
    <source>
        <dbReference type="Proteomes" id="UP000462760"/>
    </source>
</evidence>
<evidence type="ECO:0000313" key="1">
    <source>
        <dbReference type="EMBL" id="MSS42478.1"/>
    </source>
</evidence>
<sequence length="68" mass="7786">MKLLTGFAVINNRNGKMISYTYDTVDEKGSLKDSNKKESFVVLENEEELKTAVEGLEQLVENRMNEED</sequence>
<dbReference type="RefSeq" id="WP_154482282.1">
    <property type="nucleotide sequence ID" value="NZ_VULR01000002.1"/>
</dbReference>
<gene>
    <name evidence="1" type="ORF">FYJ27_01830</name>
</gene>
<dbReference type="Proteomes" id="UP000462760">
    <property type="component" value="Unassembled WGS sequence"/>
</dbReference>
<reference evidence="1 2" key="1">
    <citation type="submission" date="2019-08" db="EMBL/GenBank/DDBJ databases">
        <title>In-depth cultivation of the pig gut microbiome towards novel bacterial diversity and tailored functional studies.</title>
        <authorList>
            <person name="Wylensek D."/>
            <person name="Hitch T.C.A."/>
            <person name="Clavel T."/>
        </authorList>
    </citation>
    <scope>NUCLEOTIDE SEQUENCE [LARGE SCALE GENOMIC DNA]</scope>
    <source>
        <strain evidence="1 2">Med78-601-WT-4W-RMD-3</strain>
    </source>
</reference>
<protein>
    <submittedName>
        <fullName evidence="1">Uncharacterized protein</fullName>
    </submittedName>
</protein>
<accession>A0A844FER6</accession>
<name>A0A844FER6_9FIRM</name>
<proteinExistence type="predicted"/>